<feature type="non-terminal residue" evidence="1">
    <location>
        <position position="234"/>
    </location>
</feature>
<evidence type="ECO:0000313" key="1">
    <source>
        <dbReference type="EMBL" id="GAG49427.1"/>
    </source>
</evidence>
<dbReference type="PANTHER" id="PTHR42754">
    <property type="entry name" value="ENDOGLUCANASE"/>
    <property type="match status" value="1"/>
</dbReference>
<reference evidence="1" key="1">
    <citation type="journal article" date="2014" name="Front. Microbiol.">
        <title>High frequency of phylogenetically diverse reductive dehalogenase-homologous genes in deep subseafloor sedimentary metagenomes.</title>
        <authorList>
            <person name="Kawai M."/>
            <person name="Futagami T."/>
            <person name="Toyoda A."/>
            <person name="Takaki Y."/>
            <person name="Nishi S."/>
            <person name="Hori S."/>
            <person name="Arai W."/>
            <person name="Tsubouchi T."/>
            <person name="Morono Y."/>
            <person name="Uchiyama I."/>
            <person name="Ito T."/>
            <person name="Fujiyama A."/>
            <person name="Inagaki F."/>
            <person name="Takami H."/>
        </authorList>
    </citation>
    <scope>NUCLEOTIDE SEQUENCE</scope>
    <source>
        <strain evidence="1">Expedition CK06-06</strain>
    </source>
</reference>
<dbReference type="EMBL" id="BARS01051866">
    <property type="protein sequence ID" value="GAG49427.1"/>
    <property type="molecule type" value="Genomic_DNA"/>
</dbReference>
<dbReference type="PANTHER" id="PTHR42754:SF1">
    <property type="entry name" value="LIPOPROTEIN"/>
    <property type="match status" value="1"/>
</dbReference>
<organism evidence="1">
    <name type="scientific">marine sediment metagenome</name>
    <dbReference type="NCBI Taxonomy" id="412755"/>
    <lineage>
        <taxon>unclassified sequences</taxon>
        <taxon>metagenomes</taxon>
        <taxon>ecological metagenomes</taxon>
    </lineage>
</organism>
<dbReference type="AlphaFoldDB" id="X0YRF1"/>
<accession>X0YRF1</accession>
<gene>
    <name evidence="1" type="ORF">S01H1_77191</name>
</gene>
<proteinExistence type="predicted"/>
<evidence type="ECO:0008006" key="2">
    <source>
        <dbReference type="Google" id="ProtNLM"/>
    </source>
</evidence>
<feature type="non-terminal residue" evidence="1">
    <location>
        <position position="1"/>
    </location>
</feature>
<protein>
    <recommendedName>
        <fullName evidence="2">Bulb-type lectin domain-containing protein</fullName>
    </recommendedName>
</protein>
<dbReference type="SUPFAM" id="SSF69304">
    <property type="entry name" value="Tricorn protease N-terminal domain"/>
    <property type="match status" value="1"/>
</dbReference>
<comment type="caution">
    <text evidence="1">The sequence shown here is derived from an EMBL/GenBank/DDBJ whole genome shotgun (WGS) entry which is preliminary data.</text>
</comment>
<name>X0YRF1_9ZZZZ</name>
<sequence length="234" mass="24860">DVYLVKTDSMGVEEWSRTFGGSSEDTAYSVEETSDGGYIITGYTSSFGAGNSDIYLVKTDSMGVEEWSRTFGGSDSDNGDSVQQTSDGGYIIAGRTFSFGAGGMDIYLVKTDSQGLEEWSRTFGGSGEDYGGTVQVTSDGGYIITGNTQSFGAGGRDAYLVKTDSMGVEEWSRTFGGSGEDYGWAVQETSDGGYIITGSTQSFGAGNSDVYLVKTDSMGFEEWSRIFDGSGWDT</sequence>